<dbReference type="InterPro" id="IPR019897">
    <property type="entry name" value="RidA_CS"/>
</dbReference>
<protein>
    <submittedName>
        <fullName evidence="2">Enamine deaminase RidA, house cleaning of reactive enamine intermediates, YjgF/YER057c/UK114 family</fullName>
    </submittedName>
</protein>
<dbReference type="InterPro" id="IPR035709">
    <property type="entry name" value="YoaB-like"/>
</dbReference>
<reference evidence="3" key="1">
    <citation type="submission" date="2016-10" db="EMBL/GenBank/DDBJ databases">
        <authorList>
            <person name="Varghese N."/>
            <person name="Submissions S."/>
        </authorList>
    </citation>
    <scope>NUCLEOTIDE SEQUENCE [LARGE SCALE GENOMIC DNA]</scope>
    <source>
        <strain evidence="3">DSM 18579</strain>
    </source>
</reference>
<sequence>MDIDRILPSDRWSEAIVHNNVLYFTAVPEIITNNIEIQMQSLLDSIDDMLKRVGSDRSRILDATIFLTDKKDLSGMNKIWDKWVIAGSAPVRCTVIASLVVPEYLVEMKITAAI</sequence>
<dbReference type="PROSITE" id="PS01094">
    <property type="entry name" value="UPF0076"/>
    <property type="match status" value="1"/>
</dbReference>
<accession>A0A1I0DZV7</accession>
<dbReference type="AlphaFoldDB" id="A0A1I0DZV7"/>
<dbReference type="InterPro" id="IPR006175">
    <property type="entry name" value="YjgF/YER057c/UK114"/>
</dbReference>
<dbReference type="STRING" id="1123402.SAMN02583745_02172"/>
<dbReference type="EMBL" id="FOHV01000021">
    <property type="protein sequence ID" value="SET37584.1"/>
    <property type="molecule type" value="Genomic_DNA"/>
</dbReference>
<comment type="similarity">
    <text evidence="1">Belongs to the RutC family.</text>
</comment>
<dbReference type="PANTHER" id="PTHR47328:SF1">
    <property type="entry name" value="RUTC FAMILY PROTEIN YOAB"/>
    <property type="match status" value="1"/>
</dbReference>
<keyword evidence="3" id="KW-1185">Reference proteome</keyword>
<evidence type="ECO:0000256" key="1">
    <source>
        <dbReference type="ARBA" id="ARBA00010552"/>
    </source>
</evidence>
<dbReference type="Gene3D" id="3.30.1330.40">
    <property type="entry name" value="RutC-like"/>
    <property type="match status" value="1"/>
</dbReference>
<dbReference type="Pfam" id="PF01042">
    <property type="entry name" value="Ribonuc_L-PSP"/>
    <property type="match status" value="1"/>
</dbReference>
<dbReference type="Proteomes" id="UP000242642">
    <property type="component" value="Unassembled WGS sequence"/>
</dbReference>
<dbReference type="OrthoDB" id="6899345at2"/>
<name>A0A1I0DZV7_9GAMM</name>
<dbReference type="InterPro" id="IPR035959">
    <property type="entry name" value="RutC-like_sf"/>
</dbReference>
<dbReference type="CDD" id="cd06150">
    <property type="entry name" value="YjgF_YER057c_UK114_like_2"/>
    <property type="match status" value="1"/>
</dbReference>
<evidence type="ECO:0000313" key="2">
    <source>
        <dbReference type="EMBL" id="SET37584.1"/>
    </source>
</evidence>
<dbReference type="PANTHER" id="PTHR47328">
    <property type="match status" value="1"/>
</dbReference>
<evidence type="ECO:0000313" key="3">
    <source>
        <dbReference type="Proteomes" id="UP000242642"/>
    </source>
</evidence>
<organism evidence="2 3">
    <name type="scientific">Thorsellia anophelis DSM 18579</name>
    <dbReference type="NCBI Taxonomy" id="1123402"/>
    <lineage>
        <taxon>Bacteria</taxon>
        <taxon>Pseudomonadati</taxon>
        <taxon>Pseudomonadota</taxon>
        <taxon>Gammaproteobacteria</taxon>
        <taxon>Enterobacterales</taxon>
        <taxon>Thorselliaceae</taxon>
        <taxon>Thorsellia</taxon>
    </lineage>
</organism>
<proteinExistence type="inferred from homology"/>
<gene>
    <name evidence="2" type="ORF">SAMN02583745_02172</name>
</gene>
<dbReference type="RefSeq" id="WP_093320899.1">
    <property type="nucleotide sequence ID" value="NZ_FOHV01000021.1"/>
</dbReference>
<dbReference type="SUPFAM" id="SSF55298">
    <property type="entry name" value="YjgF-like"/>
    <property type="match status" value="1"/>
</dbReference>